<dbReference type="PANTHER" id="PTHR46023">
    <property type="entry name" value="LIPASE CLASS 3 PROTEIN-LIKE"/>
    <property type="match status" value="1"/>
</dbReference>
<dbReference type="InterPro" id="IPR002921">
    <property type="entry name" value="Fungal_lipase-type"/>
</dbReference>
<reference evidence="3 4" key="1">
    <citation type="submission" date="2019-06" db="EMBL/GenBank/DDBJ databases">
        <title>Wine fermentation using esterase from Monascus purpureus.</title>
        <authorList>
            <person name="Geng C."/>
            <person name="Zhang Y."/>
        </authorList>
    </citation>
    <scope>NUCLEOTIDE SEQUENCE [LARGE SCALE GENOMIC DNA]</scope>
    <source>
        <strain evidence="3">HQ1</strain>
    </source>
</reference>
<dbReference type="Gene3D" id="3.40.50.1820">
    <property type="entry name" value="alpha/beta hydrolase"/>
    <property type="match status" value="1"/>
</dbReference>
<dbReference type="InterPro" id="IPR029058">
    <property type="entry name" value="AB_hydrolase_fold"/>
</dbReference>
<evidence type="ECO:0000313" key="3">
    <source>
        <dbReference type="EMBL" id="TQB73419.1"/>
    </source>
</evidence>
<dbReference type="Pfam" id="PF01764">
    <property type="entry name" value="Lipase_3"/>
    <property type="match status" value="1"/>
</dbReference>
<dbReference type="EMBL" id="VIFY01000044">
    <property type="protein sequence ID" value="TQB73419.1"/>
    <property type="molecule type" value="Genomic_DNA"/>
</dbReference>
<feature type="region of interest" description="Disordered" evidence="1">
    <location>
        <begin position="27"/>
        <end position="60"/>
    </location>
</feature>
<keyword evidence="4" id="KW-1185">Reference proteome</keyword>
<accession>A0A507QVK3</accession>
<dbReference type="Proteomes" id="UP000319663">
    <property type="component" value="Unassembled WGS sequence"/>
</dbReference>
<dbReference type="PANTHER" id="PTHR46023:SF6">
    <property type="entry name" value="LIPASE CLASS 3 FAMILY PROTEIN"/>
    <property type="match status" value="1"/>
</dbReference>
<evidence type="ECO:0000256" key="1">
    <source>
        <dbReference type="SAM" id="MobiDB-lite"/>
    </source>
</evidence>
<feature type="domain" description="Fungal lipase-type" evidence="2">
    <location>
        <begin position="145"/>
        <end position="294"/>
    </location>
</feature>
<dbReference type="GO" id="GO:0006629">
    <property type="term" value="P:lipid metabolic process"/>
    <property type="evidence" value="ECO:0007669"/>
    <property type="project" value="InterPro"/>
</dbReference>
<name>A0A507QVK3_MONPU</name>
<sequence>MTHEQERIWERFERILELLGGGYVDEDGVSDEDVSDAHQGERRRLRHREARNREQDKNRSSKLLARRANYFRKVYSYSNSRLSFSLPPLKLYLPTYPLLCLAAQYSRLVYDKHESSPNYISPDWRTGTKATVIQSVPLDDVQTIVLAIRGTQTIRDWTINLRTGPKSPREFLDDPSNLCHSGFLSVAKKMVRPVAARLRALLEERPGRASYSLLLTGHSAGGAVASLLYCHMLSERDEAASELTHLRAFFKRIHCITFGAPPISIKPLQKPARTQYRKFVFFSFINEGDPVPRAEKTYVRSLLDLYLSPLPAPASQQQRPGKDKHKTKMIWPIPLPTLSPAGRLVLLRAREMERTAGLGIRGALSTHARQSIESAVNREEDVEAYGVTNGQLQDAVFGDPLMHVMDLYARRIEILAVAAVTVRV</sequence>
<dbReference type="SUPFAM" id="SSF53474">
    <property type="entry name" value="alpha/beta-Hydrolases"/>
    <property type="match status" value="1"/>
</dbReference>
<proteinExistence type="predicted"/>
<protein>
    <recommendedName>
        <fullName evidence="2">Fungal lipase-type domain-containing protein</fullName>
    </recommendedName>
</protein>
<comment type="caution">
    <text evidence="3">The sequence shown here is derived from an EMBL/GenBank/DDBJ whole genome shotgun (WGS) entry which is preliminary data.</text>
</comment>
<organism evidence="3 4">
    <name type="scientific">Monascus purpureus</name>
    <name type="common">Red mold</name>
    <name type="synonym">Monascus anka</name>
    <dbReference type="NCBI Taxonomy" id="5098"/>
    <lineage>
        <taxon>Eukaryota</taxon>
        <taxon>Fungi</taxon>
        <taxon>Dikarya</taxon>
        <taxon>Ascomycota</taxon>
        <taxon>Pezizomycotina</taxon>
        <taxon>Eurotiomycetes</taxon>
        <taxon>Eurotiomycetidae</taxon>
        <taxon>Eurotiales</taxon>
        <taxon>Aspergillaceae</taxon>
        <taxon>Monascus</taxon>
    </lineage>
</organism>
<gene>
    <name evidence="3" type="ORF">MPDQ_005819</name>
</gene>
<dbReference type="AlphaFoldDB" id="A0A507QVK3"/>
<dbReference type="STRING" id="5098.A0A507QVK3"/>
<evidence type="ECO:0000313" key="4">
    <source>
        <dbReference type="Proteomes" id="UP000319663"/>
    </source>
</evidence>
<dbReference type="CDD" id="cd00519">
    <property type="entry name" value="Lipase_3"/>
    <property type="match status" value="1"/>
</dbReference>
<evidence type="ECO:0000259" key="2">
    <source>
        <dbReference type="Pfam" id="PF01764"/>
    </source>
</evidence>